<dbReference type="PANTHER" id="PTHR10285">
    <property type="entry name" value="URIDINE KINASE"/>
    <property type="match status" value="1"/>
</dbReference>
<organism evidence="2 3">
    <name type="scientific">Tuber borchii</name>
    <name type="common">White truffle</name>
    <dbReference type="NCBI Taxonomy" id="42251"/>
    <lineage>
        <taxon>Eukaryota</taxon>
        <taxon>Fungi</taxon>
        <taxon>Dikarya</taxon>
        <taxon>Ascomycota</taxon>
        <taxon>Pezizomycotina</taxon>
        <taxon>Pezizomycetes</taxon>
        <taxon>Pezizales</taxon>
        <taxon>Tuberaceae</taxon>
        <taxon>Tuber</taxon>
    </lineage>
</organism>
<reference evidence="2 3" key="1">
    <citation type="submission" date="2017-04" db="EMBL/GenBank/DDBJ databases">
        <title>Draft genome sequence of Tuber borchii Vittad., a whitish edible truffle.</title>
        <authorList>
            <consortium name="DOE Joint Genome Institute"/>
            <person name="Murat C."/>
            <person name="Kuo A."/>
            <person name="Barry K.W."/>
            <person name="Clum A."/>
            <person name="Dockter R.B."/>
            <person name="Fauchery L."/>
            <person name="Iotti M."/>
            <person name="Kohler A."/>
            <person name="Labutti K."/>
            <person name="Lindquist E.A."/>
            <person name="Lipzen A."/>
            <person name="Ohm R.A."/>
            <person name="Wang M."/>
            <person name="Grigoriev I.V."/>
            <person name="Zambonelli A."/>
            <person name="Martin F.M."/>
        </authorList>
    </citation>
    <scope>NUCLEOTIDE SEQUENCE [LARGE SCALE GENOMIC DNA]</scope>
    <source>
        <strain evidence="2 3">Tbo3840</strain>
    </source>
</reference>
<dbReference type="GO" id="GO:0016301">
    <property type="term" value="F:kinase activity"/>
    <property type="evidence" value="ECO:0007669"/>
    <property type="project" value="InterPro"/>
</dbReference>
<dbReference type="Gene3D" id="3.40.50.300">
    <property type="entry name" value="P-loop containing nucleotide triphosphate hydrolases"/>
    <property type="match status" value="1"/>
</dbReference>
<feature type="domain" description="Phosphoribulokinase/uridine kinase" evidence="1">
    <location>
        <begin position="86"/>
        <end position="166"/>
    </location>
</feature>
<dbReference type="InterPro" id="IPR027417">
    <property type="entry name" value="P-loop_NTPase"/>
</dbReference>
<dbReference type="InterPro" id="IPR006083">
    <property type="entry name" value="PRK/URK"/>
</dbReference>
<evidence type="ECO:0000313" key="2">
    <source>
        <dbReference type="EMBL" id="PUU82514.1"/>
    </source>
</evidence>
<evidence type="ECO:0000259" key="1">
    <source>
        <dbReference type="Pfam" id="PF00485"/>
    </source>
</evidence>
<dbReference type="AlphaFoldDB" id="A0A2T7A466"/>
<gene>
    <name evidence="2" type="ORF">B9Z19DRAFT_1120547</name>
</gene>
<proteinExistence type="predicted"/>
<dbReference type="STRING" id="42251.A0A2T7A466"/>
<accession>A0A2T7A466</accession>
<keyword evidence="3" id="KW-1185">Reference proteome</keyword>
<sequence length="223" mass="23709">MPQSSILISITGGEAAGKKAVQAGLKSRLLSLNSGLKILTLHMADYALAPLAAGTQAGVEAYDLERLADELEGIVHGDADVDVDVVDVVIVEGRYLLCSRRLVEVAGIKIFVDCDPDVRLARKVIRESGAKSLDNILDEYVRCSKPTFEQAILPTKPISDIILPAGAEGPGLDLIAHGVMDDIKRKGRQSLPGILASASHLQLPLTLSEVDLTTGAPSYYQTV</sequence>
<evidence type="ECO:0000313" key="3">
    <source>
        <dbReference type="Proteomes" id="UP000244722"/>
    </source>
</evidence>
<dbReference type="Pfam" id="PF00485">
    <property type="entry name" value="PRK"/>
    <property type="match status" value="1"/>
</dbReference>
<name>A0A2T7A466_TUBBO</name>
<protein>
    <recommendedName>
        <fullName evidence="1">Phosphoribulokinase/uridine kinase domain-containing protein</fullName>
    </recommendedName>
</protein>
<dbReference type="GO" id="GO:0005524">
    <property type="term" value="F:ATP binding"/>
    <property type="evidence" value="ECO:0007669"/>
    <property type="project" value="InterPro"/>
</dbReference>
<dbReference type="EMBL" id="NESQ01000026">
    <property type="protein sequence ID" value="PUU82514.1"/>
    <property type="molecule type" value="Genomic_DNA"/>
</dbReference>
<dbReference type="Proteomes" id="UP000244722">
    <property type="component" value="Unassembled WGS sequence"/>
</dbReference>
<dbReference type="OrthoDB" id="738517at2759"/>
<dbReference type="SUPFAM" id="SSF52540">
    <property type="entry name" value="P-loop containing nucleoside triphosphate hydrolases"/>
    <property type="match status" value="1"/>
</dbReference>
<comment type="caution">
    <text evidence="2">The sequence shown here is derived from an EMBL/GenBank/DDBJ whole genome shotgun (WGS) entry which is preliminary data.</text>
</comment>